<dbReference type="EMBL" id="AEPU01000017">
    <property type="protein sequence ID" value="EFU71993.1"/>
    <property type="molecule type" value="Genomic_DNA"/>
</dbReference>
<evidence type="ECO:0000259" key="2">
    <source>
        <dbReference type="Pfam" id="PF21862"/>
    </source>
</evidence>
<feature type="coiled-coil region" evidence="1">
    <location>
        <begin position="9"/>
        <end position="54"/>
    </location>
</feature>
<comment type="caution">
    <text evidence="3">The sequence shown here is derived from an EMBL/GenBank/DDBJ whole genome shotgun (WGS) entry which is preliminary data.</text>
</comment>
<organism evidence="3 4">
    <name type="scientific">Campylobacter upsaliensis JV21</name>
    <dbReference type="NCBI Taxonomy" id="888826"/>
    <lineage>
        <taxon>Bacteria</taxon>
        <taxon>Pseudomonadati</taxon>
        <taxon>Campylobacterota</taxon>
        <taxon>Epsilonproteobacteria</taxon>
        <taxon>Campylobacterales</taxon>
        <taxon>Campylobacteraceae</taxon>
        <taxon>Campylobacter</taxon>
    </lineage>
</organism>
<keyword evidence="1" id="KW-0175">Coiled coil</keyword>
<reference evidence="3 4" key="1">
    <citation type="submission" date="2010-12" db="EMBL/GenBank/DDBJ databases">
        <authorList>
            <person name="Muzny D."/>
            <person name="Qin X."/>
            <person name="Buhay C."/>
            <person name="Dugan-Rocha S."/>
            <person name="Ding Y."/>
            <person name="Chen G."/>
            <person name="Hawes A."/>
            <person name="Holder M."/>
            <person name="Jhangiani S."/>
            <person name="Johnson A."/>
            <person name="Khan Z."/>
            <person name="Li Z."/>
            <person name="Liu W."/>
            <person name="Liu X."/>
            <person name="Perez L."/>
            <person name="Shen H."/>
            <person name="Wang Q."/>
            <person name="Watt J."/>
            <person name="Xi L."/>
            <person name="Xin Y."/>
            <person name="Zhou J."/>
            <person name="Deng J."/>
            <person name="Jiang H."/>
            <person name="Liu Y."/>
            <person name="Qu J."/>
            <person name="Song X.-Z."/>
            <person name="Zhang L."/>
            <person name="Villasana D."/>
            <person name="Johnson A."/>
            <person name="Liu J."/>
            <person name="Liyanage D."/>
            <person name="Lorensuhewa L."/>
            <person name="Robinson T."/>
            <person name="Song A."/>
            <person name="Song B.-B."/>
            <person name="Dinh H."/>
            <person name="Thornton R."/>
            <person name="Coyle M."/>
            <person name="Francisco L."/>
            <person name="Jackson L."/>
            <person name="Javaid M."/>
            <person name="Korchina V."/>
            <person name="Kovar C."/>
            <person name="Mata R."/>
            <person name="Mathew T."/>
            <person name="Ngo R."/>
            <person name="Nguyen L."/>
            <person name="Nguyen N."/>
            <person name="Okwuonu G."/>
            <person name="Ongeri F."/>
            <person name="Pham C."/>
            <person name="Simmons D."/>
            <person name="Wilczek-Boney K."/>
            <person name="Hale W."/>
            <person name="Jakkamsetti A."/>
            <person name="Pham P."/>
            <person name="Ruth R."/>
            <person name="San Lucas F."/>
            <person name="Warren J."/>
            <person name="Zhang J."/>
            <person name="Zhao Z."/>
            <person name="Zhou C."/>
            <person name="Zhu D."/>
            <person name="Lee S."/>
            <person name="Bess C."/>
            <person name="Blankenburg K."/>
            <person name="Forbes L."/>
            <person name="Fu Q."/>
            <person name="Gubbala S."/>
            <person name="Hirani K."/>
            <person name="Jayaseelan J.C."/>
            <person name="Lara F."/>
            <person name="Munidasa M."/>
            <person name="Palculict T."/>
            <person name="Patil S."/>
            <person name="Pu L.-L."/>
            <person name="Saada N."/>
            <person name="Tang L."/>
            <person name="Weissenberger G."/>
            <person name="Zhu Y."/>
            <person name="Hemphill L."/>
            <person name="Shang Y."/>
            <person name="Youmans B."/>
            <person name="Ayvaz T."/>
            <person name="Ross M."/>
            <person name="Santibanez J."/>
            <person name="Aqrawi P."/>
            <person name="Gross S."/>
            <person name="Joshi V."/>
            <person name="Fowler G."/>
            <person name="Nazareth L."/>
            <person name="Reid J."/>
            <person name="Worley K."/>
            <person name="Petrosino J."/>
            <person name="Highlander S."/>
            <person name="Gibbs R."/>
        </authorList>
    </citation>
    <scope>NUCLEOTIDE SEQUENCE [LARGE SCALE GENOMIC DNA]</scope>
    <source>
        <strain evidence="3 4">JV21</strain>
    </source>
</reference>
<protein>
    <recommendedName>
        <fullName evidence="2">Campylobacter invasion antigen D C-terminal domain-containing protein</fullName>
    </recommendedName>
</protein>
<evidence type="ECO:0000313" key="3">
    <source>
        <dbReference type="EMBL" id="EFU71993.1"/>
    </source>
</evidence>
<evidence type="ECO:0000256" key="1">
    <source>
        <dbReference type="SAM" id="Coils"/>
    </source>
</evidence>
<gene>
    <name evidence="3" type="ORF">HMPREF9400_0727</name>
</gene>
<dbReference type="InterPro" id="IPR054057">
    <property type="entry name" value="CiaD_C"/>
</dbReference>
<feature type="domain" description="Campylobacter invasion antigen D C-terminal" evidence="2">
    <location>
        <begin position="115"/>
        <end position="166"/>
    </location>
</feature>
<name>A0A828QWI6_CAMUP</name>
<dbReference type="Pfam" id="PF21862">
    <property type="entry name" value="CiaD"/>
    <property type="match status" value="1"/>
</dbReference>
<evidence type="ECO:0000313" key="4">
    <source>
        <dbReference type="Proteomes" id="UP000005813"/>
    </source>
</evidence>
<proteinExistence type="predicted"/>
<dbReference type="Proteomes" id="UP000005813">
    <property type="component" value="Unassembled WGS sequence"/>
</dbReference>
<dbReference type="AlphaFoldDB" id="A0A828QWI6"/>
<sequence>MVDKNMNLEDLAKKTIDEVHHQIKEQERQLQSLKEQEEEHQKVDEAKIETLEDDHLKTSQEDILEQIQMAKFQEEQENLEINDEDETKGEPLKEELVEESEILNPNIIAKVQSLNEDIFLKNLKERILVLFEGLNDTKKEDLDARLELTINFLEFLLANIEDRLNK</sequence>
<accession>A0A828QWI6</accession>